<dbReference type="PANTHER" id="PTHR33356">
    <property type="entry name" value="TIP41-LIKE PROTEIN"/>
    <property type="match status" value="1"/>
</dbReference>
<accession>A0AAV5J9G2</accession>
<reference evidence="2 3" key="1">
    <citation type="journal article" date="2021" name="Commun. Biol.">
        <title>The genome of Shorea leprosula (Dipterocarpaceae) highlights the ecological relevance of drought in aseasonal tropical rainforests.</title>
        <authorList>
            <person name="Ng K.K.S."/>
            <person name="Kobayashi M.J."/>
            <person name="Fawcett J.A."/>
            <person name="Hatakeyama M."/>
            <person name="Paape T."/>
            <person name="Ng C.H."/>
            <person name="Ang C.C."/>
            <person name="Tnah L.H."/>
            <person name="Lee C.T."/>
            <person name="Nishiyama T."/>
            <person name="Sese J."/>
            <person name="O'Brien M.J."/>
            <person name="Copetti D."/>
            <person name="Mohd Noor M.I."/>
            <person name="Ong R.C."/>
            <person name="Putra M."/>
            <person name="Sireger I.Z."/>
            <person name="Indrioko S."/>
            <person name="Kosugi Y."/>
            <person name="Izuno A."/>
            <person name="Isagi Y."/>
            <person name="Lee S.L."/>
            <person name="Shimizu K.K."/>
        </authorList>
    </citation>
    <scope>NUCLEOTIDE SEQUENCE [LARGE SCALE GENOMIC DNA]</scope>
    <source>
        <strain evidence="2">214</strain>
    </source>
</reference>
<sequence length="312" mass="34459">MMAVDLHNRELLLPSQFFTEEQEGIHSVSSKPNSQNGSLFSGSSDSGSEYLSSPVESEVGSTKSSEEEEAGGEDDYIAELTRKMAYYMFQDEDKQEKSWDLSGSPQSTLWLPLGSKGESPNGWLRETLPPVTPMIEGFEKMKINEEIPKYNPGKGLFSASIPIPLATRNPDVGFQSKKSLIDEQIRAIQFYKLKQEQAMKLMDQKRKIKQDYRSIGRVSSGFNNGQRVPSHPCAGCTLHPQQSSGLDDSNMRAVVLDTSGSKTGSGGTGVFLPRRIGTSSETRKKQSKVESTRLLVCVFFEGFEVVSVYGSL</sequence>
<feature type="compositionally biased region" description="Acidic residues" evidence="1">
    <location>
        <begin position="66"/>
        <end position="75"/>
    </location>
</feature>
<comment type="caution">
    <text evidence="2">The sequence shown here is derived from an EMBL/GenBank/DDBJ whole genome shotgun (WGS) entry which is preliminary data.</text>
</comment>
<dbReference type="AlphaFoldDB" id="A0AAV5J9G2"/>
<keyword evidence="3" id="KW-1185">Reference proteome</keyword>
<proteinExistence type="predicted"/>
<feature type="compositionally biased region" description="Low complexity" evidence="1">
    <location>
        <begin position="34"/>
        <end position="53"/>
    </location>
</feature>
<organism evidence="2 3">
    <name type="scientific">Rubroshorea leprosula</name>
    <dbReference type="NCBI Taxonomy" id="152421"/>
    <lineage>
        <taxon>Eukaryota</taxon>
        <taxon>Viridiplantae</taxon>
        <taxon>Streptophyta</taxon>
        <taxon>Embryophyta</taxon>
        <taxon>Tracheophyta</taxon>
        <taxon>Spermatophyta</taxon>
        <taxon>Magnoliopsida</taxon>
        <taxon>eudicotyledons</taxon>
        <taxon>Gunneridae</taxon>
        <taxon>Pentapetalae</taxon>
        <taxon>rosids</taxon>
        <taxon>malvids</taxon>
        <taxon>Malvales</taxon>
        <taxon>Dipterocarpaceae</taxon>
        <taxon>Rubroshorea</taxon>
    </lineage>
</organism>
<name>A0AAV5J9G2_9ROSI</name>
<evidence type="ECO:0000313" key="3">
    <source>
        <dbReference type="Proteomes" id="UP001054252"/>
    </source>
</evidence>
<dbReference type="Proteomes" id="UP001054252">
    <property type="component" value="Unassembled WGS sequence"/>
</dbReference>
<evidence type="ECO:0000256" key="1">
    <source>
        <dbReference type="SAM" id="MobiDB-lite"/>
    </source>
</evidence>
<evidence type="ECO:0000313" key="2">
    <source>
        <dbReference type="EMBL" id="GKV08028.1"/>
    </source>
</evidence>
<feature type="region of interest" description="Disordered" evidence="1">
    <location>
        <begin position="22"/>
        <end position="75"/>
    </location>
</feature>
<protein>
    <submittedName>
        <fullName evidence="2">Uncharacterized protein</fullName>
    </submittedName>
</protein>
<dbReference type="EMBL" id="BPVZ01000028">
    <property type="protein sequence ID" value="GKV08028.1"/>
    <property type="molecule type" value="Genomic_DNA"/>
</dbReference>
<gene>
    <name evidence="2" type="ORF">SLEP1_g19716</name>
</gene>
<dbReference type="PANTHER" id="PTHR33356:SF16">
    <property type="entry name" value="G PATCH DOMAIN PROTEIN"/>
    <property type="match status" value="1"/>
</dbReference>